<evidence type="ECO:0000313" key="2">
    <source>
        <dbReference type="Proteomes" id="UP001234178"/>
    </source>
</evidence>
<comment type="caution">
    <text evidence="1">The sequence shown here is derived from an EMBL/GenBank/DDBJ whole genome shotgun (WGS) entry which is preliminary data.</text>
</comment>
<dbReference type="Proteomes" id="UP001234178">
    <property type="component" value="Unassembled WGS sequence"/>
</dbReference>
<keyword evidence="2" id="KW-1185">Reference proteome</keyword>
<reference evidence="1 2" key="1">
    <citation type="journal article" date="2023" name="Nucleic Acids Res.">
        <title>The hologenome of Daphnia magna reveals possible DNA methylation and microbiome-mediated evolution of the host genome.</title>
        <authorList>
            <person name="Chaturvedi A."/>
            <person name="Li X."/>
            <person name="Dhandapani V."/>
            <person name="Marshall H."/>
            <person name="Kissane S."/>
            <person name="Cuenca-Cambronero M."/>
            <person name="Asole G."/>
            <person name="Calvet F."/>
            <person name="Ruiz-Romero M."/>
            <person name="Marangio P."/>
            <person name="Guigo R."/>
            <person name="Rago D."/>
            <person name="Mirbahai L."/>
            <person name="Eastwood N."/>
            <person name="Colbourne J.K."/>
            <person name="Zhou J."/>
            <person name="Mallon E."/>
            <person name="Orsini L."/>
        </authorList>
    </citation>
    <scope>NUCLEOTIDE SEQUENCE [LARGE SCALE GENOMIC DNA]</scope>
    <source>
        <strain evidence="1">LRV0_1</strain>
    </source>
</reference>
<name>A0ABQ9Z2X8_9CRUS</name>
<organism evidence="1 2">
    <name type="scientific">Daphnia magna</name>
    <dbReference type="NCBI Taxonomy" id="35525"/>
    <lineage>
        <taxon>Eukaryota</taxon>
        <taxon>Metazoa</taxon>
        <taxon>Ecdysozoa</taxon>
        <taxon>Arthropoda</taxon>
        <taxon>Crustacea</taxon>
        <taxon>Branchiopoda</taxon>
        <taxon>Diplostraca</taxon>
        <taxon>Cladocera</taxon>
        <taxon>Anomopoda</taxon>
        <taxon>Daphniidae</taxon>
        <taxon>Daphnia</taxon>
    </lineage>
</organism>
<evidence type="ECO:0000313" key="1">
    <source>
        <dbReference type="EMBL" id="KAK4007246.1"/>
    </source>
</evidence>
<gene>
    <name evidence="1" type="ORF">OUZ56_012406</name>
</gene>
<protein>
    <submittedName>
        <fullName evidence="1">Uncharacterized protein</fullName>
    </submittedName>
</protein>
<proteinExistence type="predicted"/>
<accession>A0ABQ9Z2X8</accession>
<dbReference type="EMBL" id="JAOYFB010000002">
    <property type="protein sequence ID" value="KAK4007246.1"/>
    <property type="molecule type" value="Genomic_DNA"/>
</dbReference>
<sequence>MILECPMASSRHNIQLIPEGHPVRRSGISTDVRWISALSVLDKLRMSVGPTCAMWDRMLEHATILGAVERKKELFTTRVGILSWSNVVADTESAIGSGSESHISPSHFQLEPPNLVHFCYANITHKWTRFGDSSWKIENPSDFENRFRKLIATQTTDIFENEIMHDIDNPDDTFDSDALPFDTNFPTQEIDQRKLSPENVAVSSHKNTEISCHPLKYAPMLQVSVISLQFPMTTPHATLTRLKIYQQSPRTICQQKSRNTKMLPNDARKEIEENQFALLMEWSNDFISYAEIP</sequence>